<dbReference type="GO" id="GO:0046103">
    <property type="term" value="P:inosine biosynthetic process"/>
    <property type="evidence" value="ECO:0007669"/>
    <property type="project" value="TreeGrafter"/>
</dbReference>
<dbReference type="InterPro" id="IPR001365">
    <property type="entry name" value="A_deaminase_dom"/>
</dbReference>
<dbReference type="Gene3D" id="3.20.20.140">
    <property type="entry name" value="Metal-dependent hydrolases"/>
    <property type="match status" value="1"/>
</dbReference>
<dbReference type="InterPro" id="IPR032466">
    <property type="entry name" value="Metal_Hydrolase"/>
</dbReference>
<evidence type="ECO:0000256" key="1">
    <source>
        <dbReference type="ARBA" id="ARBA00012784"/>
    </source>
</evidence>
<dbReference type="EMBL" id="AZEU01000097">
    <property type="protein sequence ID" value="KRL47572.1"/>
    <property type="molecule type" value="Genomic_DNA"/>
</dbReference>
<evidence type="ECO:0000256" key="2">
    <source>
        <dbReference type="ARBA" id="ARBA00022723"/>
    </source>
</evidence>
<dbReference type="GO" id="GO:0008270">
    <property type="term" value="F:zinc ion binding"/>
    <property type="evidence" value="ECO:0007669"/>
    <property type="project" value="UniProtKB-UniRule"/>
</dbReference>
<evidence type="ECO:0000256" key="5">
    <source>
        <dbReference type="ARBA" id="ARBA00023080"/>
    </source>
</evidence>
<dbReference type="GO" id="GO:0004000">
    <property type="term" value="F:adenosine deaminase activity"/>
    <property type="evidence" value="ECO:0007669"/>
    <property type="project" value="UniProtKB-UniRule"/>
</dbReference>
<dbReference type="GO" id="GO:0005829">
    <property type="term" value="C:cytosol"/>
    <property type="evidence" value="ECO:0007669"/>
    <property type="project" value="TreeGrafter"/>
</dbReference>
<evidence type="ECO:0000256" key="7">
    <source>
        <dbReference type="ARBA" id="ARBA00047989"/>
    </source>
</evidence>
<evidence type="ECO:0000313" key="12">
    <source>
        <dbReference type="Proteomes" id="UP000051790"/>
    </source>
</evidence>
<feature type="binding site" evidence="9">
    <location>
        <position position="18"/>
    </location>
    <ligand>
        <name>substrate</name>
    </ligand>
</feature>
<feature type="binding site" evidence="9">
    <location>
        <position position="196"/>
    </location>
    <ligand>
        <name>Zn(2+)</name>
        <dbReference type="ChEBI" id="CHEBI:29105"/>
        <note>catalytic</note>
    </ligand>
</feature>
<proteinExistence type="inferred from homology"/>
<comment type="caution">
    <text evidence="9">Lacks conserved residue(s) required for the propagation of feature annotation.</text>
</comment>
<organism evidence="11 12">
    <name type="scientific">Lacticaseibacillus manihotivorans DSM 13343 = JCM 12514</name>
    <dbReference type="NCBI Taxonomy" id="1423769"/>
    <lineage>
        <taxon>Bacteria</taxon>
        <taxon>Bacillati</taxon>
        <taxon>Bacillota</taxon>
        <taxon>Bacilli</taxon>
        <taxon>Lactobacillales</taxon>
        <taxon>Lactobacillaceae</taxon>
        <taxon>Lacticaseibacillus</taxon>
    </lineage>
</organism>
<dbReference type="PANTHER" id="PTHR11409">
    <property type="entry name" value="ADENOSINE DEAMINASE"/>
    <property type="match status" value="1"/>
</dbReference>
<dbReference type="EC" id="3.5.4.4" evidence="1 9"/>
<comment type="similarity">
    <text evidence="9">Belongs to the metallo-dependent hydrolases superfamily. Adenosine and AMP deaminases family. Adenosine deaminase subfamily.</text>
</comment>
<feature type="active site" description="Proton donor" evidence="9">
    <location>
        <position position="199"/>
    </location>
</feature>
<evidence type="ECO:0000259" key="10">
    <source>
        <dbReference type="Pfam" id="PF00962"/>
    </source>
</evidence>
<reference evidence="11 12" key="1">
    <citation type="journal article" date="2015" name="Genome Announc.">
        <title>Expanding the biotechnology potential of lactobacilli through comparative genomics of 213 strains and associated genera.</title>
        <authorList>
            <person name="Sun Z."/>
            <person name="Harris H.M."/>
            <person name="McCann A."/>
            <person name="Guo C."/>
            <person name="Argimon S."/>
            <person name="Zhang W."/>
            <person name="Yang X."/>
            <person name="Jeffery I.B."/>
            <person name="Cooney J.C."/>
            <person name="Kagawa T.F."/>
            <person name="Liu W."/>
            <person name="Song Y."/>
            <person name="Salvetti E."/>
            <person name="Wrobel A."/>
            <person name="Rasinkangas P."/>
            <person name="Parkhill J."/>
            <person name="Rea M.C."/>
            <person name="O'Sullivan O."/>
            <person name="Ritari J."/>
            <person name="Douillard F.P."/>
            <person name="Paul Ross R."/>
            <person name="Yang R."/>
            <person name="Briner A.E."/>
            <person name="Felis G.E."/>
            <person name="de Vos W.M."/>
            <person name="Barrangou R."/>
            <person name="Klaenhammer T.R."/>
            <person name="Caufield P.W."/>
            <person name="Cui Y."/>
            <person name="Zhang H."/>
            <person name="O'Toole P.W."/>
        </authorList>
    </citation>
    <scope>NUCLEOTIDE SEQUENCE [LARGE SCALE GENOMIC DNA]</scope>
    <source>
        <strain evidence="11 12">DSM 13343</strain>
    </source>
</reference>
<feature type="binding site" evidence="9">
    <location>
        <position position="169"/>
    </location>
    <ligand>
        <name>substrate</name>
    </ligand>
</feature>
<feature type="binding site" evidence="9">
    <location>
        <position position="276"/>
    </location>
    <ligand>
        <name>Zn(2+)</name>
        <dbReference type="ChEBI" id="CHEBI:29105"/>
        <note>catalytic</note>
    </ligand>
</feature>
<comment type="cofactor">
    <cofactor evidence="9">
        <name>Zn(2+)</name>
        <dbReference type="ChEBI" id="CHEBI:29105"/>
    </cofactor>
    <text evidence="9">Binds 1 zinc ion per subunit.</text>
</comment>
<keyword evidence="3 9" id="KW-0378">Hydrolase</keyword>
<evidence type="ECO:0000256" key="8">
    <source>
        <dbReference type="ARBA" id="ARBA00049213"/>
    </source>
</evidence>
<feature type="domain" description="Adenosine deaminase" evidence="10">
    <location>
        <begin position="9"/>
        <end position="329"/>
    </location>
</feature>
<keyword evidence="5 9" id="KW-0546">Nucleotide metabolism</keyword>
<dbReference type="HAMAP" id="MF_00540">
    <property type="entry name" value="A_deaminase"/>
    <property type="match status" value="1"/>
</dbReference>
<evidence type="ECO:0000256" key="4">
    <source>
        <dbReference type="ARBA" id="ARBA00022833"/>
    </source>
</evidence>
<protein>
    <recommendedName>
        <fullName evidence="1 9">Adenosine deaminase</fullName>
        <ecNumber evidence="1 9">3.5.4.4</ecNumber>
    </recommendedName>
    <alternativeName>
        <fullName evidence="6 9">Adenosine aminohydrolase</fullName>
    </alternativeName>
</protein>
<dbReference type="PANTHER" id="PTHR11409:SF43">
    <property type="entry name" value="ADENOSINE DEAMINASE"/>
    <property type="match status" value="1"/>
</dbReference>
<comment type="catalytic activity">
    <reaction evidence="8">
        <text>2'-deoxyadenosine + H2O + H(+) = 2'-deoxyinosine + NH4(+)</text>
        <dbReference type="Rhea" id="RHEA:28190"/>
        <dbReference type="ChEBI" id="CHEBI:15377"/>
        <dbReference type="ChEBI" id="CHEBI:15378"/>
        <dbReference type="ChEBI" id="CHEBI:17256"/>
        <dbReference type="ChEBI" id="CHEBI:28938"/>
        <dbReference type="ChEBI" id="CHEBI:28997"/>
        <dbReference type="EC" id="3.5.4.4"/>
    </reaction>
    <physiologicalReaction direction="left-to-right" evidence="8">
        <dbReference type="Rhea" id="RHEA:28191"/>
    </physiologicalReaction>
</comment>
<dbReference type="RefSeq" id="WP_056962905.1">
    <property type="nucleotide sequence ID" value="NZ_AZEU01000097.1"/>
</dbReference>
<dbReference type="GO" id="GO:0009117">
    <property type="term" value="P:nucleotide metabolic process"/>
    <property type="evidence" value="ECO:0007669"/>
    <property type="project" value="UniProtKB-KW"/>
</dbReference>
<dbReference type="SUPFAM" id="SSF51556">
    <property type="entry name" value="Metallo-dependent hydrolases"/>
    <property type="match status" value="1"/>
</dbReference>
<sequence length="337" mass="37145">MTSLYHHLPKVELHCHLDGSLSLSAIHRLATMAHIDLPTDDNELAKLVQAPHDAQTLMDYLRPFDVIRPLLQTPEALKLAAYDVAQQAAAENVRYIEIRFAPEFSMDTGLTVAETIAGVVAGLHQAMADFDIVAACLVCGMRQSDPALNAQIFKASAPVSGLAGFDFAGNEADYPTAVLTDTVKYAQRLGVPLTLHAGECHCVQNIREAIELGVKRIGHATALHDHPDAIAEFVRAKALAELCLTSNLQTKAAESYADYPYAELMAAHARMCINTDNRTVSNTDLTREYQLFAEHFDTRIADFLQFNRDACAESFQTDADKKQLDQRLQAEYAEFLN</sequence>
<evidence type="ECO:0000256" key="3">
    <source>
        <dbReference type="ARBA" id="ARBA00022801"/>
    </source>
</evidence>
<comment type="catalytic activity">
    <reaction evidence="7">
        <text>adenosine + H2O + H(+) = inosine + NH4(+)</text>
        <dbReference type="Rhea" id="RHEA:24408"/>
        <dbReference type="ChEBI" id="CHEBI:15377"/>
        <dbReference type="ChEBI" id="CHEBI:15378"/>
        <dbReference type="ChEBI" id="CHEBI:16335"/>
        <dbReference type="ChEBI" id="CHEBI:17596"/>
        <dbReference type="ChEBI" id="CHEBI:28938"/>
        <dbReference type="EC" id="3.5.4.4"/>
    </reaction>
    <physiologicalReaction direction="left-to-right" evidence="7">
        <dbReference type="Rhea" id="RHEA:24409"/>
    </physiologicalReaction>
</comment>
<gene>
    <name evidence="9" type="primary">add</name>
    <name evidence="11" type="ORF">FD01_GL000235</name>
</gene>
<keyword evidence="2 9" id="KW-0479">Metal-binding</keyword>
<accession>A0A0R1QXL3</accession>
<keyword evidence="12" id="KW-1185">Reference proteome</keyword>
<evidence type="ECO:0000256" key="6">
    <source>
        <dbReference type="ARBA" id="ARBA00031852"/>
    </source>
</evidence>
<dbReference type="AlphaFoldDB" id="A0A0R1QXL3"/>
<dbReference type="PATRIC" id="fig|1423769.4.peg.255"/>
<name>A0A0R1QXL3_9LACO</name>
<dbReference type="NCBIfam" id="TIGR01430">
    <property type="entry name" value="aden_deam"/>
    <property type="match status" value="1"/>
</dbReference>
<feature type="binding site" evidence="9">
    <location>
        <position position="16"/>
    </location>
    <ligand>
        <name>Zn(2+)</name>
        <dbReference type="ChEBI" id="CHEBI:29105"/>
        <note>catalytic</note>
    </ligand>
</feature>
<comment type="caution">
    <text evidence="11">The sequence shown here is derived from an EMBL/GenBank/DDBJ whole genome shotgun (WGS) entry which is preliminary data.</text>
</comment>
<feature type="binding site" evidence="9">
    <location>
        <position position="14"/>
    </location>
    <ligand>
        <name>Zn(2+)</name>
        <dbReference type="ChEBI" id="CHEBI:29105"/>
        <note>catalytic</note>
    </ligand>
</feature>
<feature type="binding site" evidence="9">
    <location>
        <position position="16"/>
    </location>
    <ligand>
        <name>substrate</name>
    </ligand>
</feature>
<evidence type="ECO:0000313" key="11">
    <source>
        <dbReference type="EMBL" id="KRL47572.1"/>
    </source>
</evidence>
<dbReference type="InterPro" id="IPR028893">
    <property type="entry name" value="A_deaminase"/>
</dbReference>
<dbReference type="GO" id="GO:0046936">
    <property type="term" value="F:2'-deoxyadenosine deaminase activity"/>
    <property type="evidence" value="ECO:0007669"/>
    <property type="project" value="RHEA"/>
</dbReference>
<keyword evidence="4 9" id="KW-0862">Zinc</keyword>
<dbReference type="GO" id="GO:0006154">
    <property type="term" value="P:adenosine catabolic process"/>
    <property type="evidence" value="ECO:0007669"/>
    <property type="project" value="TreeGrafter"/>
</dbReference>
<evidence type="ECO:0000256" key="9">
    <source>
        <dbReference type="HAMAP-Rule" id="MF_00540"/>
    </source>
</evidence>
<dbReference type="Pfam" id="PF00962">
    <property type="entry name" value="A_deaminase"/>
    <property type="match status" value="1"/>
</dbReference>
<dbReference type="Proteomes" id="UP000051790">
    <property type="component" value="Unassembled WGS sequence"/>
</dbReference>
<comment type="function">
    <text evidence="9">Catalyzes the hydrolytic deamination of adenosine and 2-deoxyadenosine.</text>
</comment>
<dbReference type="GO" id="GO:0009168">
    <property type="term" value="P:purine ribonucleoside monophosphate biosynthetic process"/>
    <property type="evidence" value="ECO:0007669"/>
    <property type="project" value="UniProtKB-UniRule"/>
</dbReference>
<feature type="site" description="Important for catalytic activity" evidence="9">
    <location>
        <position position="219"/>
    </location>
</feature>
<dbReference type="GO" id="GO:0043103">
    <property type="term" value="P:hypoxanthine salvage"/>
    <property type="evidence" value="ECO:0007669"/>
    <property type="project" value="TreeGrafter"/>
</dbReference>
<dbReference type="OrthoDB" id="9779574at2"/>
<dbReference type="InterPro" id="IPR006330">
    <property type="entry name" value="Ado/ade_deaminase"/>
</dbReference>